<protein>
    <submittedName>
        <fullName evidence="2">ATP-binding protein</fullName>
    </submittedName>
</protein>
<dbReference type="InterPro" id="IPR002789">
    <property type="entry name" value="HerA_central"/>
</dbReference>
<organism evidence="2 3">
    <name type="scientific">Intestinibaculum porci</name>
    <dbReference type="NCBI Taxonomy" id="2487118"/>
    <lineage>
        <taxon>Bacteria</taxon>
        <taxon>Bacillati</taxon>
        <taxon>Bacillota</taxon>
        <taxon>Erysipelotrichia</taxon>
        <taxon>Erysipelotrichales</taxon>
        <taxon>Erysipelotrichaceae</taxon>
        <taxon>Intestinibaculum</taxon>
    </lineage>
</organism>
<keyword evidence="2" id="KW-0547">Nucleotide-binding</keyword>
<dbReference type="Pfam" id="PF01935">
    <property type="entry name" value="DUF87"/>
    <property type="match status" value="1"/>
</dbReference>
<gene>
    <name evidence="2" type="ORF">SG0102_12310</name>
</gene>
<accession>A0A3G9J535</accession>
<evidence type="ECO:0000259" key="1">
    <source>
        <dbReference type="Pfam" id="PF01935"/>
    </source>
</evidence>
<evidence type="ECO:0000313" key="3">
    <source>
        <dbReference type="Proteomes" id="UP000268059"/>
    </source>
</evidence>
<dbReference type="GO" id="GO:0005524">
    <property type="term" value="F:ATP binding"/>
    <property type="evidence" value="ECO:0007669"/>
    <property type="project" value="UniProtKB-KW"/>
</dbReference>
<dbReference type="Proteomes" id="UP000268059">
    <property type="component" value="Chromosome"/>
</dbReference>
<dbReference type="PANTHER" id="PTHR42957:SF1">
    <property type="entry name" value="HELICASE MJ1565-RELATED"/>
    <property type="match status" value="1"/>
</dbReference>
<keyword evidence="2" id="KW-0067">ATP-binding</keyword>
<dbReference type="KEGG" id="ebm:SG0102_12310"/>
<dbReference type="PANTHER" id="PTHR42957">
    <property type="entry name" value="HELICASE MJ1565-RELATED"/>
    <property type="match status" value="1"/>
</dbReference>
<reference evidence="2 3" key="1">
    <citation type="submission" date="2018-11" db="EMBL/GenBank/DDBJ databases">
        <title>Novel Erysipelotrichaceae bacterium isolated from small intestine of a swine.</title>
        <authorList>
            <person name="Kim J.S."/>
            <person name="Choe H."/>
            <person name="Lee Y.R."/>
            <person name="Kim K.M."/>
            <person name="Park D.S."/>
        </authorList>
    </citation>
    <scope>NUCLEOTIDE SEQUENCE [LARGE SCALE GENOMIC DNA]</scope>
    <source>
        <strain evidence="2 3">SG0102</strain>
    </source>
</reference>
<keyword evidence="3" id="KW-1185">Reference proteome</keyword>
<sequence length="1079" mass="120116">MAKEDIDVRSRNDLDDALAMVDQMVMHKYISTIDKRPIFVPTYNVGFSMPKERSDDLPLLIVGDNIMLSKLKKVVYDDDEDILDKLTSAYNATALYESATLVMILKSNGSQIEVYYGTVCKTTKDNFVPQQQLEALKRNVEANFPGSELEIIDTLEEREEIVQDIFEDDMCISAVSGIAALKNQEKNGNKSYIQGLEKLTDSLKGKKCTVLVIADPVNDLIRESIRSGYEEIYSALKPFEKSEYSVNSTNSKTVTNSVIKGVTDSVNQSVSKTNTHTLTKGTNSSYTVGGSKGEAFTKAVSAAFNVGIKFFGASLGGSFASSAISSIDAHFTHGRHKDVGESEGKTDTTGKSKALSEQNSIANALGSSQGEGLQITYENRSIKAILERIDLQIKRIDECSDFGMYDCGAYFLSKDYGTCVSVASTYKSLIQGEHSSVEAAHISLWNEEQAKYLRPYLSTFNHPIFNLADQENEEIPASVSTLVSGKELPIYMGIPKKSISGIPVIECASFGRNVLYSGKSDHRNEIDFGCIHHMHVDEDTRVILDQDSFTSHVFVTGSTGAGKSNAIYQLLKKTCLQLGDDIENTHFMVIEPAKGEYKDVFGGYDDVAVYGTNPLRGKLLKINPFSFPKDIHVLEHIDRLIEIFNVCWPMYAAMPAVLKEAIERAYKSVGWDLNRSECRYSYHGKALYPNFLDVLKQVNEVIVHSQYSADSKGDYIGALSMRLSSLTNGINGQILTNDEITMEELFDHNVIIDLSRVGSTETKSLLMGLMIIKLQEYRMSSATGTNKKLSHITVLEEAHNLLRKTSIDQSEETANLAGKSVEMLANAIAEMRTYGEGFVIADQSPGLMDMSVIRNTNTKIIFRLPDATDRDLVGKAASCNDKQIVELAKLQTGVCAVYQNNWIEPVLCHVDLWDEKWNKRYKPNPSPIPDASKTKNKVVRFALLPVGSIRKEAADKILADIDHAMLSTELKVNLLKFAKEKDVEKGRKLRMSIMHEIFAPDTALEKNIGYRNDAREWITAMKDTLEPQLDDFNEEETLKILSLLALGKDLYAGQEEYVELLRNLVTLNEEMRGSSCLKR</sequence>
<dbReference type="InterPro" id="IPR027417">
    <property type="entry name" value="P-loop_NTPase"/>
</dbReference>
<dbReference type="AlphaFoldDB" id="A0A3G9J535"/>
<dbReference type="InParanoid" id="A0A3G9J535"/>
<dbReference type="SUPFAM" id="SSF52540">
    <property type="entry name" value="P-loop containing nucleoside triphosphate hydrolases"/>
    <property type="match status" value="1"/>
</dbReference>
<dbReference type="InterPro" id="IPR008571">
    <property type="entry name" value="HerA-like"/>
</dbReference>
<dbReference type="EMBL" id="AP019309">
    <property type="protein sequence ID" value="BBH26297.1"/>
    <property type="molecule type" value="Genomic_DNA"/>
</dbReference>
<dbReference type="OrthoDB" id="9806951at2"/>
<feature type="domain" description="Helicase HerA central" evidence="1">
    <location>
        <begin position="537"/>
        <end position="766"/>
    </location>
</feature>
<proteinExistence type="predicted"/>
<name>A0A3G9J535_9FIRM</name>
<evidence type="ECO:0000313" key="2">
    <source>
        <dbReference type="EMBL" id="BBH26297.1"/>
    </source>
</evidence>
<dbReference type="RefSeq" id="WP_125119186.1">
    <property type="nucleotide sequence ID" value="NZ_AP019309.1"/>
</dbReference>
<dbReference type="Gene3D" id="3.40.50.300">
    <property type="entry name" value="P-loop containing nucleotide triphosphate hydrolases"/>
    <property type="match status" value="2"/>
</dbReference>